<dbReference type="EMBL" id="VSRR010021255">
    <property type="protein sequence ID" value="MPC63785.1"/>
    <property type="molecule type" value="Genomic_DNA"/>
</dbReference>
<dbReference type="AlphaFoldDB" id="A0A5B7H2B7"/>
<accession>A0A5B7H2B7</accession>
<sequence length="93" mass="10716">MPGLRCRTERMPAHRCVGREWNVGVERSVGVGRKERHRGSGRGNALLWRRRLGGGGGTEWRGRTLMDGLVCCPRRRLADPVTRYTREEEKTYH</sequence>
<proteinExistence type="predicted"/>
<gene>
    <name evidence="1" type="ORF">E2C01_057888</name>
</gene>
<name>A0A5B7H2B7_PORTR</name>
<organism evidence="1 2">
    <name type="scientific">Portunus trituberculatus</name>
    <name type="common">Swimming crab</name>
    <name type="synonym">Neptunus trituberculatus</name>
    <dbReference type="NCBI Taxonomy" id="210409"/>
    <lineage>
        <taxon>Eukaryota</taxon>
        <taxon>Metazoa</taxon>
        <taxon>Ecdysozoa</taxon>
        <taxon>Arthropoda</taxon>
        <taxon>Crustacea</taxon>
        <taxon>Multicrustacea</taxon>
        <taxon>Malacostraca</taxon>
        <taxon>Eumalacostraca</taxon>
        <taxon>Eucarida</taxon>
        <taxon>Decapoda</taxon>
        <taxon>Pleocyemata</taxon>
        <taxon>Brachyura</taxon>
        <taxon>Eubrachyura</taxon>
        <taxon>Portunoidea</taxon>
        <taxon>Portunidae</taxon>
        <taxon>Portuninae</taxon>
        <taxon>Portunus</taxon>
    </lineage>
</organism>
<comment type="caution">
    <text evidence="1">The sequence shown here is derived from an EMBL/GenBank/DDBJ whole genome shotgun (WGS) entry which is preliminary data.</text>
</comment>
<reference evidence="1 2" key="1">
    <citation type="submission" date="2019-05" db="EMBL/GenBank/DDBJ databases">
        <title>Another draft genome of Portunus trituberculatus and its Hox gene families provides insights of decapod evolution.</title>
        <authorList>
            <person name="Jeong J.-H."/>
            <person name="Song I."/>
            <person name="Kim S."/>
            <person name="Choi T."/>
            <person name="Kim D."/>
            <person name="Ryu S."/>
            <person name="Kim W."/>
        </authorList>
    </citation>
    <scope>NUCLEOTIDE SEQUENCE [LARGE SCALE GENOMIC DNA]</scope>
    <source>
        <tissue evidence="1">Muscle</tissue>
    </source>
</reference>
<evidence type="ECO:0000313" key="2">
    <source>
        <dbReference type="Proteomes" id="UP000324222"/>
    </source>
</evidence>
<protein>
    <submittedName>
        <fullName evidence="1">Uncharacterized protein</fullName>
    </submittedName>
</protein>
<dbReference type="Proteomes" id="UP000324222">
    <property type="component" value="Unassembled WGS sequence"/>
</dbReference>
<keyword evidence="2" id="KW-1185">Reference proteome</keyword>
<evidence type="ECO:0000313" key="1">
    <source>
        <dbReference type="EMBL" id="MPC63785.1"/>
    </source>
</evidence>